<dbReference type="SUPFAM" id="SSF55073">
    <property type="entry name" value="Nucleotide cyclase"/>
    <property type="match status" value="1"/>
</dbReference>
<dbReference type="SMART" id="SM00091">
    <property type="entry name" value="PAS"/>
    <property type="match status" value="1"/>
</dbReference>
<dbReference type="PROSITE" id="PS50113">
    <property type="entry name" value="PAC"/>
    <property type="match status" value="1"/>
</dbReference>
<feature type="domain" description="PAS" evidence="1">
    <location>
        <begin position="137"/>
        <end position="203"/>
    </location>
</feature>
<dbReference type="Gene3D" id="3.30.450.20">
    <property type="entry name" value="PAS domain"/>
    <property type="match status" value="1"/>
</dbReference>
<keyword evidence="6" id="KW-1185">Reference proteome</keyword>
<evidence type="ECO:0000313" key="6">
    <source>
        <dbReference type="Proteomes" id="UP000240505"/>
    </source>
</evidence>
<dbReference type="AlphaFoldDB" id="A0A2R4C9C1"/>
<dbReference type="InterPro" id="IPR029787">
    <property type="entry name" value="Nucleotide_cyclase"/>
</dbReference>
<dbReference type="CDD" id="cd01949">
    <property type="entry name" value="GGDEF"/>
    <property type="match status" value="1"/>
</dbReference>
<dbReference type="PANTHER" id="PTHR44757:SF2">
    <property type="entry name" value="BIOFILM ARCHITECTURE MAINTENANCE PROTEIN MBAA"/>
    <property type="match status" value="1"/>
</dbReference>
<dbReference type="PANTHER" id="PTHR44757">
    <property type="entry name" value="DIGUANYLATE CYCLASE DGCP"/>
    <property type="match status" value="1"/>
</dbReference>
<dbReference type="InterPro" id="IPR052155">
    <property type="entry name" value="Biofilm_reg_signaling"/>
</dbReference>
<evidence type="ECO:0000259" key="2">
    <source>
        <dbReference type="PROSITE" id="PS50113"/>
    </source>
</evidence>
<dbReference type="RefSeq" id="WP_107141502.1">
    <property type="nucleotide sequence ID" value="NZ_CP028324.1"/>
</dbReference>
<proteinExistence type="predicted"/>
<feature type="domain" description="PAC" evidence="2">
    <location>
        <begin position="208"/>
        <end position="260"/>
    </location>
</feature>
<dbReference type="SUPFAM" id="SSF141868">
    <property type="entry name" value="EAL domain-like"/>
    <property type="match status" value="1"/>
</dbReference>
<feature type="domain" description="GGDEF" evidence="4">
    <location>
        <begin position="292"/>
        <end position="425"/>
    </location>
</feature>
<dbReference type="PROSITE" id="PS50112">
    <property type="entry name" value="PAS"/>
    <property type="match status" value="1"/>
</dbReference>
<dbReference type="PROSITE" id="PS50883">
    <property type="entry name" value="EAL"/>
    <property type="match status" value="1"/>
</dbReference>
<dbReference type="InterPro" id="IPR000014">
    <property type="entry name" value="PAS"/>
</dbReference>
<dbReference type="NCBIfam" id="TIGR00229">
    <property type="entry name" value="sensory_box"/>
    <property type="match status" value="1"/>
</dbReference>
<dbReference type="EMBL" id="CP028324">
    <property type="protein sequence ID" value="AVR96152.1"/>
    <property type="molecule type" value="Genomic_DNA"/>
</dbReference>
<dbReference type="Gene3D" id="3.30.70.270">
    <property type="match status" value="1"/>
</dbReference>
<dbReference type="InterPro" id="IPR001633">
    <property type="entry name" value="EAL_dom"/>
</dbReference>
<dbReference type="Pfam" id="PF00989">
    <property type="entry name" value="PAS"/>
    <property type="match status" value="1"/>
</dbReference>
<dbReference type="CDD" id="cd01948">
    <property type="entry name" value="EAL"/>
    <property type="match status" value="1"/>
</dbReference>
<sequence>MDIHVLAATADRTERRVLRRLLANVPGDANRMLLRFAPAPGAPAPETPPRIPDILLLNMATCSPDSHTVPADVIAPCAAAPVIVLVSTTAPAAVQGTVQVLLAQASRQLLRELIACIVASARAGMAPGLPGTSGIAVLAAIADAVISTRADGTVAYCNPAAERLMQLDQRQMLGAPITALMLLQDAATLRPMRHPVCEALASGRTVRLQVGCILVRPDGSEIMIDDSTAPIANADGTLAGAVMVFHDITEARELQAQVDYLAWHDFLTGLPNRFAAHRHLNQILAEAQASGNPLAVMYLDLDRFKAVNDTLGHAAGDALLVSVAARLRGCFRTVDMISRQGGDEFVVLMAPGTSSDDATHAAGRILAAVAQPHAVELEQVHVGCSIGIALYPQHGRSAETLLRHADTALHSAKASGRNAWRFFRPELLTTAVQRRQVEDGIRTSLERGGFQLFYQPKFRLSDGILGGCEALLRWHHVDWGWVSPARFIRAAEESGLIVPLGKWVLDEAIRQAGVWERAGCCPDAIAINVSALELKDPAFPDRIARTIGDAGLDPRRLQVELTESALMRDMQASALALQRLKDIGLSIAIDDFGTGYSSLGYLAELPIDLVKVDRTFVHGIDTAAPRRQALLRAVLTLAQNIALPAVAEGVETAPEMQFLADAGCPMGQGFYFGPAVAAADFAHAFLVQPAGLSASP</sequence>
<accession>A0A2R4C9C1</accession>
<dbReference type="KEGG" id="masz:C9I28_10800"/>
<gene>
    <name evidence="5" type="ORF">C9I28_10800</name>
</gene>
<dbReference type="Pfam" id="PF00990">
    <property type="entry name" value="GGDEF"/>
    <property type="match status" value="1"/>
</dbReference>
<evidence type="ECO:0000259" key="1">
    <source>
        <dbReference type="PROSITE" id="PS50112"/>
    </source>
</evidence>
<dbReference type="InterPro" id="IPR000700">
    <property type="entry name" value="PAS-assoc_C"/>
</dbReference>
<dbReference type="GO" id="GO:0003824">
    <property type="term" value="F:catalytic activity"/>
    <property type="evidence" value="ECO:0007669"/>
    <property type="project" value="UniProtKB-ARBA"/>
</dbReference>
<organism evidence="5 6">
    <name type="scientific">Pseudoduganella armeniaca</name>
    <dbReference type="NCBI Taxonomy" id="2072590"/>
    <lineage>
        <taxon>Bacteria</taxon>
        <taxon>Pseudomonadati</taxon>
        <taxon>Pseudomonadota</taxon>
        <taxon>Betaproteobacteria</taxon>
        <taxon>Burkholderiales</taxon>
        <taxon>Oxalobacteraceae</taxon>
        <taxon>Telluria group</taxon>
        <taxon>Pseudoduganella</taxon>
    </lineage>
</organism>
<dbReference type="GO" id="GO:0006355">
    <property type="term" value="P:regulation of DNA-templated transcription"/>
    <property type="evidence" value="ECO:0007669"/>
    <property type="project" value="InterPro"/>
</dbReference>
<dbReference type="Pfam" id="PF00563">
    <property type="entry name" value="EAL"/>
    <property type="match status" value="1"/>
</dbReference>
<dbReference type="InterPro" id="IPR013767">
    <property type="entry name" value="PAS_fold"/>
</dbReference>
<feature type="domain" description="EAL" evidence="3">
    <location>
        <begin position="434"/>
        <end position="689"/>
    </location>
</feature>
<dbReference type="InterPro" id="IPR035919">
    <property type="entry name" value="EAL_sf"/>
</dbReference>
<evidence type="ECO:0000313" key="5">
    <source>
        <dbReference type="EMBL" id="AVR96152.1"/>
    </source>
</evidence>
<dbReference type="InterPro" id="IPR035965">
    <property type="entry name" value="PAS-like_dom_sf"/>
</dbReference>
<evidence type="ECO:0000259" key="4">
    <source>
        <dbReference type="PROSITE" id="PS50887"/>
    </source>
</evidence>
<dbReference type="SMART" id="SM00267">
    <property type="entry name" value="GGDEF"/>
    <property type="match status" value="1"/>
</dbReference>
<dbReference type="NCBIfam" id="TIGR00254">
    <property type="entry name" value="GGDEF"/>
    <property type="match status" value="1"/>
</dbReference>
<protein>
    <submittedName>
        <fullName evidence="5">Two-component system response regulator</fullName>
    </submittedName>
</protein>
<dbReference type="OrthoDB" id="9813903at2"/>
<dbReference type="SUPFAM" id="SSF55785">
    <property type="entry name" value="PYP-like sensor domain (PAS domain)"/>
    <property type="match status" value="1"/>
</dbReference>
<dbReference type="FunFam" id="3.30.70.270:FF:000001">
    <property type="entry name" value="Diguanylate cyclase domain protein"/>
    <property type="match status" value="1"/>
</dbReference>
<evidence type="ECO:0000259" key="3">
    <source>
        <dbReference type="PROSITE" id="PS50883"/>
    </source>
</evidence>
<dbReference type="Gene3D" id="3.20.20.450">
    <property type="entry name" value="EAL domain"/>
    <property type="match status" value="1"/>
</dbReference>
<dbReference type="PROSITE" id="PS50887">
    <property type="entry name" value="GGDEF"/>
    <property type="match status" value="1"/>
</dbReference>
<reference evidence="5 6" key="1">
    <citation type="submission" date="2018-03" db="EMBL/GenBank/DDBJ databases">
        <title>Massilia armeniaca sp. nov., isolated from desert soil.</title>
        <authorList>
            <person name="Huang H."/>
            <person name="Ren M."/>
        </authorList>
    </citation>
    <scope>NUCLEOTIDE SEQUENCE [LARGE SCALE GENOMIC DNA]</scope>
    <source>
        <strain evidence="5 6">ZMN-3</strain>
    </source>
</reference>
<dbReference type="Proteomes" id="UP000240505">
    <property type="component" value="Chromosome"/>
</dbReference>
<dbReference type="SMART" id="SM00052">
    <property type="entry name" value="EAL"/>
    <property type="match status" value="1"/>
</dbReference>
<dbReference type="SMART" id="SM00086">
    <property type="entry name" value="PAC"/>
    <property type="match status" value="1"/>
</dbReference>
<dbReference type="InterPro" id="IPR043128">
    <property type="entry name" value="Rev_trsase/Diguanyl_cyclase"/>
</dbReference>
<name>A0A2R4C9C1_9BURK</name>
<dbReference type="InterPro" id="IPR001610">
    <property type="entry name" value="PAC"/>
</dbReference>
<dbReference type="CDD" id="cd00130">
    <property type="entry name" value="PAS"/>
    <property type="match status" value="1"/>
</dbReference>
<dbReference type="InterPro" id="IPR000160">
    <property type="entry name" value="GGDEF_dom"/>
</dbReference>